<evidence type="ECO:0000313" key="1">
    <source>
        <dbReference type="EMBL" id="KAI4371671.1"/>
    </source>
</evidence>
<reference evidence="2" key="1">
    <citation type="journal article" date="2023" name="Front. Plant Sci.">
        <title>Chromosomal-level genome assembly of Melastoma candidum provides insights into trichome evolution.</title>
        <authorList>
            <person name="Zhong Y."/>
            <person name="Wu W."/>
            <person name="Sun C."/>
            <person name="Zou P."/>
            <person name="Liu Y."/>
            <person name="Dai S."/>
            <person name="Zhou R."/>
        </authorList>
    </citation>
    <scope>NUCLEOTIDE SEQUENCE [LARGE SCALE GENOMIC DNA]</scope>
</reference>
<evidence type="ECO:0000313" key="2">
    <source>
        <dbReference type="Proteomes" id="UP001057402"/>
    </source>
</evidence>
<keyword evidence="2" id="KW-1185">Reference proteome</keyword>
<dbReference type="Proteomes" id="UP001057402">
    <property type="component" value="Chromosome 4"/>
</dbReference>
<accession>A0ACB9QXN4</accession>
<sequence length="512" mass="58350">MVLHENMLAEVKRQLGEARGRGSMEVLAMVDALQRLAIDRHFRNEVKAALEEQCTMYSACGDLHEQVLRFRMLRQEGYNVPLDISRWFDIVESVACGRAPGRDDILGLASLHEASHLCTEGEDILERVGEIVCQKLNVSLSMITDHKLAKFVRDTLRNPVHKSIPRLASSNNIRDDHLLWSNYGWNSALQELALLDSSLVKFKYHEEFHQVTKWWNDLGLGKELKFARDNLLKWYMWTIVAIDNPNLSKERVELTKPISFVYIIDDIFDVYGTLDELVLFTDSIIGWSPHENLPEYMKVCFQALNNITNEISDEVYQRHGWNPLISLRKSWARLVEAFLVEARWFTNGTCPAADDYLQNAIVSSGVPVVLVHVFFLLGEGITEKNIDILDGLPGVVSSPATILRLWDDLGSASDEDQDGNDGSYVEYYKKEHPGCTDASARAHVEGLIAKEWKKLNRECLLPREFPNSFCKACLNAARMVPLMYDYNEDHSLPLLKEHMDSMLFSGQASRTS</sequence>
<proteinExistence type="predicted"/>
<gene>
    <name evidence="1" type="ORF">MLD38_009997</name>
</gene>
<protein>
    <submittedName>
        <fullName evidence="1">Uncharacterized protein</fullName>
    </submittedName>
</protein>
<dbReference type="EMBL" id="CM042883">
    <property type="protein sequence ID" value="KAI4371671.1"/>
    <property type="molecule type" value="Genomic_DNA"/>
</dbReference>
<comment type="caution">
    <text evidence="1">The sequence shown here is derived from an EMBL/GenBank/DDBJ whole genome shotgun (WGS) entry which is preliminary data.</text>
</comment>
<organism evidence="1 2">
    <name type="scientific">Melastoma candidum</name>
    <dbReference type="NCBI Taxonomy" id="119954"/>
    <lineage>
        <taxon>Eukaryota</taxon>
        <taxon>Viridiplantae</taxon>
        <taxon>Streptophyta</taxon>
        <taxon>Embryophyta</taxon>
        <taxon>Tracheophyta</taxon>
        <taxon>Spermatophyta</taxon>
        <taxon>Magnoliopsida</taxon>
        <taxon>eudicotyledons</taxon>
        <taxon>Gunneridae</taxon>
        <taxon>Pentapetalae</taxon>
        <taxon>rosids</taxon>
        <taxon>malvids</taxon>
        <taxon>Myrtales</taxon>
        <taxon>Melastomataceae</taxon>
        <taxon>Melastomatoideae</taxon>
        <taxon>Melastomateae</taxon>
        <taxon>Melastoma</taxon>
    </lineage>
</organism>
<name>A0ACB9QXN4_9MYRT</name>